<evidence type="ECO:0000256" key="1">
    <source>
        <dbReference type="SAM" id="MobiDB-lite"/>
    </source>
</evidence>
<sequence>MFNFIRQALGPRRLSATQSISSQATLGEFSVIVGKGSEEKTITIPNAARKACSFIREVLVNGAKIPNADPVIFQTIMDSLDPGSLFDKMRASTPNPLERLLSGSGNDQLLNFVKGWHIAHGLGLIDLQNRIVDMYRELYQQYLHDRLYIVPTPEVFEYLHDRVGHHSPAEKFLIDFYGGLYRYCDPSAVKELLPLPDEIAQPIIERWESTAQLGASADRIVRNSLRFKMDKSDRIVRHGTLAVVPPTESRSASPAIQPAESVQSKRTRTMSEPILTSLLSKSPSSRKNRVRISVPGIESVNGQREVLVEPTLVPKLMKSTGAESIKPP</sequence>
<feature type="compositionally biased region" description="Polar residues" evidence="1">
    <location>
        <begin position="248"/>
        <end position="264"/>
    </location>
</feature>
<protein>
    <submittedName>
        <fullName evidence="2">Uncharacterized protein</fullName>
    </submittedName>
</protein>
<evidence type="ECO:0000313" key="2">
    <source>
        <dbReference type="EMBL" id="PSN62277.1"/>
    </source>
</evidence>
<name>A0A2T2NA21_CORCC</name>
<dbReference type="EMBL" id="KZ678142">
    <property type="protein sequence ID" value="PSN62277.1"/>
    <property type="molecule type" value="Genomic_DNA"/>
</dbReference>
<dbReference type="OrthoDB" id="3794105at2759"/>
<dbReference type="Proteomes" id="UP000240883">
    <property type="component" value="Unassembled WGS sequence"/>
</dbReference>
<evidence type="ECO:0000313" key="3">
    <source>
        <dbReference type="Proteomes" id="UP000240883"/>
    </source>
</evidence>
<feature type="region of interest" description="Disordered" evidence="1">
    <location>
        <begin position="246"/>
        <end position="271"/>
    </location>
</feature>
<keyword evidence="3" id="KW-1185">Reference proteome</keyword>
<accession>A0A2T2NA21</accession>
<dbReference type="AlphaFoldDB" id="A0A2T2NA21"/>
<gene>
    <name evidence="2" type="ORF">BS50DRAFT_680521</name>
</gene>
<proteinExistence type="predicted"/>
<reference evidence="2 3" key="1">
    <citation type="journal article" date="2018" name="Front. Microbiol.">
        <title>Genome-Wide Analysis of Corynespora cassiicola Leaf Fall Disease Putative Effectors.</title>
        <authorList>
            <person name="Lopez D."/>
            <person name="Ribeiro S."/>
            <person name="Label P."/>
            <person name="Fumanal B."/>
            <person name="Venisse J.S."/>
            <person name="Kohler A."/>
            <person name="de Oliveira R.R."/>
            <person name="Labutti K."/>
            <person name="Lipzen A."/>
            <person name="Lail K."/>
            <person name="Bauer D."/>
            <person name="Ohm R.A."/>
            <person name="Barry K.W."/>
            <person name="Spatafora J."/>
            <person name="Grigoriev I.V."/>
            <person name="Martin F.M."/>
            <person name="Pujade-Renaud V."/>
        </authorList>
    </citation>
    <scope>NUCLEOTIDE SEQUENCE [LARGE SCALE GENOMIC DNA]</scope>
    <source>
        <strain evidence="2 3">Philippines</strain>
    </source>
</reference>
<organism evidence="2 3">
    <name type="scientific">Corynespora cassiicola Philippines</name>
    <dbReference type="NCBI Taxonomy" id="1448308"/>
    <lineage>
        <taxon>Eukaryota</taxon>
        <taxon>Fungi</taxon>
        <taxon>Dikarya</taxon>
        <taxon>Ascomycota</taxon>
        <taxon>Pezizomycotina</taxon>
        <taxon>Dothideomycetes</taxon>
        <taxon>Pleosporomycetidae</taxon>
        <taxon>Pleosporales</taxon>
        <taxon>Corynesporascaceae</taxon>
        <taxon>Corynespora</taxon>
    </lineage>
</organism>